<dbReference type="InterPro" id="IPR015424">
    <property type="entry name" value="PyrdxlP-dep_Trfase"/>
</dbReference>
<feature type="region of interest" description="Disordered" evidence="7">
    <location>
        <begin position="365"/>
        <end position="414"/>
    </location>
</feature>
<dbReference type="OrthoDB" id="9808302at2"/>
<evidence type="ECO:0000256" key="5">
    <source>
        <dbReference type="ARBA" id="ARBA00048531"/>
    </source>
</evidence>
<dbReference type="PANTHER" id="PTHR21343:SF1">
    <property type="entry name" value="COBYRIC ACID SYNTHASE"/>
    <property type="match status" value="1"/>
</dbReference>
<comment type="pathway">
    <text evidence="2 6">Cofactor biosynthesis; adenosylcobalamin biosynthesis.</text>
</comment>
<dbReference type="InterPro" id="IPR015422">
    <property type="entry name" value="PyrdxlP-dep_Trfase_small"/>
</dbReference>
<evidence type="ECO:0000256" key="2">
    <source>
        <dbReference type="ARBA" id="ARBA00004953"/>
    </source>
</evidence>
<dbReference type="UniPathway" id="UPA00148"/>
<dbReference type="Pfam" id="PF07685">
    <property type="entry name" value="GATase_3"/>
    <property type="match status" value="1"/>
</dbReference>
<sequence length="976" mass="107267">MLERYGHGGDLWTAAKTFGLSKDAFLDFSSNMNPLGPPNAAQIILRDRWRDIAAYPDPAVRELRAKLAAKYEIPAESILVGNGAAELIDLSVRLLQPGVTALARPSFSEYEEAVHKTDGAIYEIPLFAAHGFMLEETAAERALARSDLLFLGSPNNPTGRLLPPSVLERLAAADKPVIVDEAFIDFCPDEARLSMIRTAADSRHLTVIRSMTKFYSIPGLRLGFMVAHPDRIRLMRQQQVQWSVNTMAQLIGAAVLDDREFERRTHAWLAEERPWLIGKLTELGLLVTPSDTNYLLFSLKPLGITVQELQAEMGRRGVLIRDASRFPGLDSSYVRTAIRLREHNERLIRELGAAIGALTGSGKLAGRSTGGDAAAAQGSRMETGHMEPERPVPQGAAPALPFGSSRPREPVSPASQGATLMVQGTSSDAGKSLLATALCRILWQDGLRVAPFKSQNMSLNSYVTADGKEIGRAQGMQADACRVAATTDMNPILLKPKKDMVSQVVVHGKPLRDFDARTYREKYLPEAEAIVRDALARLRETYQVVVLEGAGSPAEVNLKDSDIVNMRLAGWADAPVVLVADIDRGGVFASLLGTMEIFTPEEQARVKGFIINKFRGDVSLLKPGLDWLEQRTGKPVLGVIPYLPDLELEDEDSASLDRKLAAGAIERGSVGRGTLLATDAEEAGSAGRLDLAVIRLPRLSNFTDIDPLLYESDVRLRYVGTAEELGQPDAVIIPGSKNTVDDLLFLRSTGLDQALAGHARRGGWIAGICAGYQMMGERLLDPELLESDRPETAGLGLFPAETVFKPDKQTVRAVGEARLFDGGGSDDAVPAYRISGYEIHMGRTRFLRPVKHPFYIAEEGGCQEAHPDGVVSDNGKLWGTYVHGILHNDDFRRAWLNAIRLGKGWEPLKAELRFQERREAAFDRLAAHVRNHLDMDRLYEMIDYSRQAKQSDKQIPSQEAIRCEYIREQAMPGRPE</sequence>
<dbReference type="InterPro" id="IPR004838">
    <property type="entry name" value="NHTrfase_class1_PyrdxlP-BS"/>
</dbReference>
<feature type="domain" description="CobQ/CobB/MinD/ParA nucleotide binding" evidence="9">
    <location>
        <begin position="420"/>
        <end position="650"/>
    </location>
</feature>
<feature type="domain" description="Aminotransferase class I/classII large" evidence="8">
    <location>
        <begin position="26"/>
        <end position="348"/>
    </location>
</feature>
<dbReference type="AlphaFoldDB" id="A0A4R5KZ50"/>
<evidence type="ECO:0000259" key="8">
    <source>
        <dbReference type="Pfam" id="PF00155"/>
    </source>
</evidence>
<proteinExistence type="inferred from homology"/>
<evidence type="ECO:0000313" key="12">
    <source>
        <dbReference type="Proteomes" id="UP000295636"/>
    </source>
</evidence>
<dbReference type="Pfam" id="PF00155">
    <property type="entry name" value="Aminotran_1_2"/>
    <property type="match status" value="1"/>
</dbReference>
<dbReference type="GO" id="GO:0030170">
    <property type="term" value="F:pyridoxal phosphate binding"/>
    <property type="evidence" value="ECO:0007669"/>
    <property type="project" value="InterPro"/>
</dbReference>
<evidence type="ECO:0000256" key="4">
    <source>
        <dbReference type="ARBA" id="ARBA00022962"/>
    </source>
</evidence>
<evidence type="ECO:0000259" key="10">
    <source>
        <dbReference type="Pfam" id="PF07685"/>
    </source>
</evidence>
<dbReference type="RefSeq" id="WP_133225147.1">
    <property type="nucleotide sequence ID" value="NZ_SMRT01000001.1"/>
</dbReference>
<dbReference type="InterPro" id="IPR029062">
    <property type="entry name" value="Class_I_gatase-like"/>
</dbReference>
<dbReference type="SUPFAM" id="SSF53383">
    <property type="entry name" value="PLP-dependent transferases"/>
    <property type="match status" value="1"/>
</dbReference>
<dbReference type="Pfam" id="PF01656">
    <property type="entry name" value="CbiA"/>
    <property type="match status" value="1"/>
</dbReference>
<dbReference type="NCBIfam" id="TIGR01140">
    <property type="entry name" value="L_thr_O3P_dcar"/>
    <property type="match status" value="1"/>
</dbReference>
<dbReference type="InterPro" id="IPR011698">
    <property type="entry name" value="GATase_3"/>
</dbReference>
<name>A0A4R5KZ50_9BACL</name>
<comment type="similarity">
    <text evidence="6">Belongs to the CobB/CobQ family. CobQ subfamily.</text>
</comment>
<dbReference type="Gene3D" id="3.40.50.300">
    <property type="entry name" value="P-loop containing nucleotide triphosphate hydrolases"/>
    <property type="match status" value="1"/>
</dbReference>
<dbReference type="InterPro" id="IPR004839">
    <property type="entry name" value="Aminotransferase_I/II_large"/>
</dbReference>
<dbReference type="GO" id="GO:0009236">
    <property type="term" value="P:cobalamin biosynthetic process"/>
    <property type="evidence" value="ECO:0007669"/>
    <property type="project" value="UniProtKB-UniRule"/>
</dbReference>
<dbReference type="GO" id="GO:0048472">
    <property type="term" value="F:threonine-phosphate decarboxylase activity"/>
    <property type="evidence" value="ECO:0007669"/>
    <property type="project" value="UniProtKB-EC"/>
</dbReference>
<dbReference type="NCBIfam" id="TIGR00313">
    <property type="entry name" value="cobQ"/>
    <property type="match status" value="1"/>
</dbReference>
<comment type="function">
    <text evidence="6">Catalyzes amidations at positions B, D, E, and G on adenosylcobyrinic A,C-diamide. NH(2) groups are provided by glutamine, and one molecule of ATP is hydrogenolyzed for each amidation.</text>
</comment>
<dbReference type="HAMAP" id="MF_00028">
    <property type="entry name" value="CobQ"/>
    <property type="match status" value="1"/>
</dbReference>
<feature type="active site" evidence="6">
    <location>
        <position position="883"/>
    </location>
</feature>
<comment type="catalytic activity">
    <reaction evidence="5">
        <text>O-phospho-L-threonine + H(+) = (R)-1-aminopropan-2-yl phosphate + CO2</text>
        <dbReference type="Rhea" id="RHEA:11492"/>
        <dbReference type="ChEBI" id="CHEBI:15378"/>
        <dbReference type="ChEBI" id="CHEBI:16526"/>
        <dbReference type="ChEBI" id="CHEBI:58563"/>
        <dbReference type="ChEBI" id="CHEBI:58675"/>
        <dbReference type="EC" id="4.1.1.81"/>
    </reaction>
</comment>
<dbReference type="Gene3D" id="3.90.1150.10">
    <property type="entry name" value="Aspartate Aminotransferase, domain 1"/>
    <property type="match status" value="1"/>
</dbReference>
<comment type="caution">
    <text evidence="11">The sequence shown here is derived from an EMBL/GenBank/DDBJ whole genome shotgun (WGS) entry which is preliminary data.</text>
</comment>
<dbReference type="CDD" id="cd01750">
    <property type="entry name" value="GATase1_CobQ"/>
    <property type="match status" value="1"/>
</dbReference>
<keyword evidence="3 6" id="KW-0169">Cobalamin biosynthesis</keyword>
<accession>A0A4R5KZ50</accession>
<protein>
    <recommendedName>
        <fullName evidence="6">Cobyric acid synthase</fullName>
    </recommendedName>
</protein>
<dbReference type="SUPFAM" id="SSF52540">
    <property type="entry name" value="P-loop containing nucleoside triphosphate hydrolases"/>
    <property type="match status" value="1"/>
</dbReference>
<dbReference type="InterPro" id="IPR002586">
    <property type="entry name" value="CobQ/CobB/MinD/ParA_Nub-bd_dom"/>
</dbReference>
<comment type="function">
    <text evidence="1">Decarboxylates L-threonine-O-3-phosphate to yield (R)-1-amino-2-propanol O-2-phosphate, the precursor for the linkage between the nucleotide loop and the corrin ring in cobalamin.</text>
</comment>
<dbReference type="InterPro" id="IPR033949">
    <property type="entry name" value="CobQ_GATase1"/>
</dbReference>
<evidence type="ECO:0000256" key="7">
    <source>
        <dbReference type="SAM" id="MobiDB-lite"/>
    </source>
</evidence>
<dbReference type="PANTHER" id="PTHR21343">
    <property type="entry name" value="DETHIOBIOTIN SYNTHETASE"/>
    <property type="match status" value="1"/>
</dbReference>
<keyword evidence="4 6" id="KW-0315">Glutamine amidotransferase</keyword>
<evidence type="ECO:0000256" key="6">
    <source>
        <dbReference type="HAMAP-Rule" id="MF_00028"/>
    </source>
</evidence>
<dbReference type="PROSITE" id="PS00105">
    <property type="entry name" value="AA_TRANSFER_CLASS_1"/>
    <property type="match status" value="1"/>
</dbReference>
<dbReference type="NCBIfam" id="NF001989">
    <property type="entry name" value="PRK00784.1"/>
    <property type="match status" value="1"/>
</dbReference>
<dbReference type="CDD" id="cd05389">
    <property type="entry name" value="CobQ_N"/>
    <property type="match status" value="1"/>
</dbReference>
<dbReference type="SUPFAM" id="SSF52317">
    <property type="entry name" value="Class I glutamine amidotransferase-like"/>
    <property type="match status" value="1"/>
</dbReference>
<reference evidence="11 12" key="1">
    <citation type="submission" date="2019-03" db="EMBL/GenBank/DDBJ databases">
        <title>This is whole genome sequence of Paenibacillus sp MS74 strain.</title>
        <authorList>
            <person name="Trinh H.N."/>
        </authorList>
    </citation>
    <scope>NUCLEOTIDE SEQUENCE [LARGE SCALE GENOMIC DNA]</scope>
    <source>
        <strain evidence="11 12">MS74</strain>
    </source>
</reference>
<dbReference type="Proteomes" id="UP000295636">
    <property type="component" value="Unassembled WGS sequence"/>
</dbReference>
<dbReference type="EMBL" id="SMRT01000001">
    <property type="protein sequence ID" value="TDG00438.1"/>
    <property type="molecule type" value="Genomic_DNA"/>
</dbReference>
<dbReference type="CDD" id="cd00609">
    <property type="entry name" value="AAT_like"/>
    <property type="match status" value="1"/>
</dbReference>
<dbReference type="InterPro" id="IPR047045">
    <property type="entry name" value="CobQ_N"/>
</dbReference>
<dbReference type="InterPro" id="IPR005860">
    <property type="entry name" value="CobD"/>
</dbReference>
<organism evidence="11 12">
    <name type="scientific">Paenibacillus piri</name>
    <dbReference type="NCBI Taxonomy" id="2547395"/>
    <lineage>
        <taxon>Bacteria</taxon>
        <taxon>Bacillati</taxon>
        <taxon>Bacillota</taxon>
        <taxon>Bacilli</taxon>
        <taxon>Bacillales</taxon>
        <taxon>Paenibacillaceae</taxon>
        <taxon>Paenibacillus</taxon>
    </lineage>
</organism>
<dbReference type="PROSITE" id="PS51274">
    <property type="entry name" value="GATASE_COBBQ"/>
    <property type="match status" value="1"/>
</dbReference>
<feature type="domain" description="CobB/CobQ-like glutamine amidotransferase" evidence="10">
    <location>
        <begin position="691"/>
        <end position="891"/>
    </location>
</feature>
<keyword evidence="12" id="KW-1185">Reference proteome</keyword>
<gene>
    <name evidence="6" type="primary">cobQ</name>
    <name evidence="11" type="ORF">E1757_02040</name>
</gene>
<dbReference type="Gene3D" id="3.40.50.880">
    <property type="match status" value="1"/>
</dbReference>
<dbReference type="InterPro" id="IPR015421">
    <property type="entry name" value="PyrdxlP-dep_Trfase_major"/>
</dbReference>
<evidence type="ECO:0000256" key="3">
    <source>
        <dbReference type="ARBA" id="ARBA00022573"/>
    </source>
</evidence>
<evidence type="ECO:0000259" key="9">
    <source>
        <dbReference type="Pfam" id="PF01656"/>
    </source>
</evidence>
<feature type="active site" description="Nucleophile" evidence="6">
    <location>
        <position position="769"/>
    </location>
</feature>
<dbReference type="InterPro" id="IPR004459">
    <property type="entry name" value="CobQ_synth"/>
</dbReference>
<evidence type="ECO:0000313" key="11">
    <source>
        <dbReference type="EMBL" id="TDG00438.1"/>
    </source>
</evidence>
<evidence type="ECO:0000256" key="1">
    <source>
        <dbReference type="ARBA" id="ARBA00003444"/>
    </source>
</evidence>
<dbReference type="InterPro" id="IPR027417">
    <property type="entry name" value="P-loop_NTPase"/>
</dbReference>
<dbReference type="GO" id="GO:0015420">
    <property type="term" value="F:ABC-type vitamin B12 transporter activity"/>
    <property type="evidence" value="ECO:0007669"/>
    <property type="project" value="UniProtKB-UniRule"/>
</dbReference>
<dbReference type="Gene3D" id="3.40.640.10">
    <property type="entry name" value="Type I PLP-dependent aspartate aminotransferase-like (Major domain)"/>
    <property type="match status" value="1"/>
</dbReference>